<dbReference type="InterPro" id="IPR011331">
    <property type="entry name" value="Ribosomal_eL37/eL43"/>
</dbReference>
<dbReference type="InterPro" id="IPR001569">
    <property type="entry name" value="Ribosomal_eL37"/>
</dbReference>
<reference evidence="11 12" key="1">
    <citation type="journal article" date="2000" name="Nature">
        <title>Sequence and analysis of chromosome 3 of the plant Arabidopsis thaliana.</title>
        <authorList>
            <consortium name="European Union Chromosome 3 Arabidopsis Sequencing Consortium"/>
            <consortium name="Institute for Genomic Research"/>
            <consortium name="Kazusa DNA Research Institute"/>
            <person name="Salanoubat M."/>
            <person name="Lemcke K."/>
            <person name="Rieger M."/>
            <person name="Ansorge W."/>
            <person name="Unseld M."/>
            <person name="Fartmann B."/>
            <person name="Valle G."/>
            <person name="Blocker H."/>
            <person name="Perez-Alonso M."/>
            <person name="Obermaier B."/>
            <person name="Delseny M."/>
            <person name="Boutry M."/>
            <person name="Grivell L.A."/>
            <person name="Mache R."/>
            <person name="Puigdomenech P."/>
            <person name="De Simone V."/>
            <person name="Choisne N."/>
            <person name="Artiguenave F."/>
            <person name="Robert C."/>
            <person name="Brottier P."/>
            <person name="Wincker P."/>
            <person name="Cattolico L."/>
            <person name="Weissenbach J."/>
            <person name="Saurin W."/>
            <person name="Quetier F."/>
            <person name="Schafer M."/>
            <person name="Muller-Auer S."/>
            <person name="Gabel C."/>
            <person name="Fuchs M."/>
            <person name="Benes V."/>
            <person name="Wurmbach E."/>
            <person name="Drzonek H."/>
            <person name="Erfle H."/>
            <person name="Jordan N."/>
            <person name="Bangert S."/>
            <person name="Wiedelmann R."/>
            <person name="Kranz H."/>
            <person name="Voss H."/>
            <person name="Holland R."/>
            <person name="Brandt P."/>
            <person name="Nyakatura G."/>
            <person name="Vezzi A."/>
            <person name="D'Angelo M."/>
            <person name="Pallavicini A."/>
            <person name="Toppo S."/>
            <person name="Simionati B."/>
            <person name="Conrad A."/>
            <person name="Hornischer K."/>
            <person name="Kauer G."/>
            <person name="Lohnert T.H."/>
            <person name="Nordsiek G."/>
            <person name="Reichelt J."/>
            <person name="Scharfe M."/>
            <person name="Schon O."/>
            <person name="Bargues M."/>
            <person name="Terol J."/>
            <person name="Climent J."/>
            <person name="Navarro P."/>
            <person name="Collado C."/>
            <person name="Perez-Perez A."/>
            <person name="Ottenwalder B."/>
            <person name="Duchemin D."/>
            <person name="Cooke R."/>
            <person name="Laudie M."/>
            <person name="Berger-Llauro C."/>
            <person name="Purnelle B."/>
            <person name="Masuy D."/>
            <person name="de Haan M."/>
            <person name="Maarse A.C."/>
            <person name="Alcaraz J.P."/>
            <person name="Cottet A."/>
            <person name="Casacuberta E."/>
            <person name="Monfort A."/>
            <person name="Argiriou A."/>
            <person name="flores M."/>
            <person name="Liguori R."/>
            <person name="Vitale D."/>
            <person name="Mannhaupt G."/>
            <person name="Haase D."/>
            <person name="Schoof H."/>
            <person name="Rudd S."/>
            <person name="Zaccaria P."/>
            <person name="Mewes H.W."/>
            <person name="Mayer K.F."/>
            <person name="Kaul S."/>
            <person name="Town C.D."/>
            <person name="Koo H.L."/>
            <person name="Tallon L.J."/>
            <person name="Jenkins J."/>
            <person name="Rooney T."/>
            <person name="Rizzo M."/>
            <person name="Walts A."/>
            <person name="Utterback T."/>
            <person name="Fujii C.Y."/>
            <person name="Shea T.P."/>
            <person name="Creasy T.H."/>
            <person name="Haas B."/>
            <person name="Maiti R."/>
            <person name="Wu D."/>
            <person name="Peterson J."/>
            <person name="Van Aken S."/>
            <person name="Pai G."/>
            <person name="Militscher J."/>
            <person name="Sellers P."/>
            <person name="Gill J.E."/>
            <person name="Feldblyum T.V."/>
            <person name="Preuss D."/>
            <person name="Lin X."/>
            <person name="Nierman W.C."/>
            <person name="Salzberg S.L."/>
            <person name="White O."/>
            <person name="Venter J.C."/>
            <person name="Fraser C.M."/>
            <person name="Kaneko T."/>
            <person name="Nakamura Y."/>
            <person name="Sato S."/>
            <person name="Kato T."/>
            <person name="Asamizu E."/>
            <person name="Sasamoto S."/>
            <person name="Kimura T."/>
            <person name="Idesawa K."/>
            <person name="Kawashima K."/>
            <person name="Kishida Y."/>
            <person name="Kiyokawa C."/>
            <person name="Kohara M."/>
            <person name="Matsumoto M."/>
            <person name="Matsuno A."/>
            <person name="Muraki A."/>
            <person name="Nakayama S."/>
            <person name="Nakazaki N."/>
            <person name="Shinpo S."/>
            <person name="Takeuchi C."/>
            <person name="Wada T."/>
            <person name="Watanabe A."/>
            <person name="Yamada M."/>
            <person name="Yasuda M."/>
            <person name="Tabata S."/>
        </authorList>
    </citation>
    <scope>NUCLEOTIDE SEQUENCE [LARGE SCALE GENOMIC DNA]</scope>
    <source>
        <strain evidence="12">cv. Columbia</strain>
    </source>
</reference>
<dbReference type="GO" id="GO:0008270">
    <property type="term" value="F:zinc ion binding"/>
    <property type="evidence" value="ECO:0007669"/>
    <property type="project" value="UniProtKB-KW"/>
</dbReference>
<evidence type="ECO:0000256" key="8">
    <source>
        <dbReference type="ARBA" id="ARBA00023274"/>
    </source>
</evidence>
<dbReference type="InterPro" id="IPR011332">
    <property type="entry name" value="Ribosomal_zn-bd"/>
</dbReference>
<name>A0A1I9LRU8_ARATH</name>
<comment type="function">
    <text evidence="9">Component of the large ribosomal subunit. The ribosome is a large ribonucleoprotein complex responsible for the synthesis of proteins in the cell.</text>
</comment>
<evidence type="ECO:0000313" key="12">
    <source>
        <dbReference type="Proteomes" id="UP000006548"/>
    </source>
</evidence>
<dbReference type="RefSeq" id="NP_001327284.1">
    <property type="nucleotide sequence ID" value="NM_001338207.1"/>
</dbReference>
<evidence type="ECO:0000256" key="5">
    <source>
        <dbReference type="ARBA" id="ARBA00022833"/>
    </source>
</evidence>
<dbReference type="PROSITE" id="PS01077">
    <property type="entry name" value="RIBOSOMAL_L37E"/>
    <property type="match status" value="1"/>
</dbReference>
<dbReference type="OrthoDB" id="528079at2759"/>
<dbReference type="Pfam" id="PF01907">
    <property type="entry name" value="Ribosomal_L37e"/>
    <property type="match status" value="1"/>
</dbReference>
<evidence type="ECO:0000256" key="9">
    <source>
        <dbReference type="RuleBase" id="RU000576"/>
    </source>
</evidence>
<dbReference type="Proteomes" id="UP000006548">
    <property type="component" value="Chromosome 3"/>
</dbReference>
<evidence type="ECO:0000256" key="2">
    <source>
        <dbReference type="ARBA" id="ARBA00022723"/>
    </source>
</evidence>
<dbReference type="SUPFAM" id="SSF57829">
    <property type="entry name" value="Zn-binding ribosomal proteins"/>
    <property type="match status" value="1"/>
</dbReference>
<gene>
    <name evidence="10 11" type="ordered locus">At3g16080</name>
</gene>
<dbReference type="PANTHER" id="PTHR10768">
    <property type="entry name" value="60S RIBOSOMAL PROTEIN L37"/>
    <property type="match status" value="1"/>
</dbReference>
<dbReference type="GO" id="GO:0005840">
    <property type="term" value="C:ribosome"/>
    <property type="evidence" value="ECO:0007669"/>
    <property type="project" value="UniProtKB-KW"/>
</dbReference>
<organism evidence="11 12">
    <name type="scientific">Arabidopsis thaliana</name>
    <name type="common">Mouse-ear cress</name>
    <dbReference type="NCBI Taxonomy" id="3702"/>
    <lineage>
        <taxon>Eukaryota</taxon>
        <taxon>Viridiplantae</taxon>
        <taxon>Streptophyta</taxon>
        <taxon>Embryophyta</taxon>
        <taxon>Tracheophyta</taxon>
        <taxon>Spermatophyta</taxon>
        <taxon>Magnoliopsida</taxon>
        <taxon>eudicotyledons</taxon>
        <taxon>Gunneridae</taxon>
        <taxon>Pentapetalae</taxon>
        <taxon>rosids</taxon>
        <taxon>malvids</taxon>
        <taxon>Brassicales</taxon>
        <taxon>Brassicaceae</taxon>
        <taxon>Camelineae</taxon>
        <taxon>Arabidopsis</taxon>
    </lineage>
</organism>
<evidence type="ECO:0000256" key="4">
    <source>
        <dbReference type="ARBA" id="ARBA00022771"/>
    </source>
</evidence>
<dbReference type="PANTHER" id="PTHR10768:SF25">
    <property type="entry name" value="LARGE RIBOSOMAL SUBUNIT PROTEIN EL37X-RELATED"/>
    <property type="match status" value="1"/>
</dbReference>
<dbReference type="Araport" id="AT3G16080"/>
<dbReference type="ProteomicsDB" id="219959"/>
<dbReference type="GO" id="GO:0006412">
    <property type="term" value="P:translation"/>
    <property type="evidence" value="ECO:0007669"/>
    <property type="project" value="InterPro"/>
</dbReference>
<dbReference type="EMBL" id="CP002686">
    <property type="protein sequence ID" value="ANM65306.1"/>
    <property type="molecule type" value="Genomic_DNA"/>
</dbReference>
<dbReference type="ExpressionAtlas" id="A0A1I9LRU8">
    <property type="expression patterns" value="baseline and differential"/>
</dbReference>
<comment type="similarity">
    <text evidence="1 9">Belongs to the eukaryotic ribosomal protein eL37 family.</text>
</comment>
<accession>A0A1I9LRU8</accession>
<reference evidence="12" key="2">
    <citation type="journal article" date="2017" name="Plant J.">
        <title>Araport11: a complete reannotation of the Arabidopsis thaliana reference genome.</title>
        <authorList>
            <person name="Cheng C.Y."/>
            <person name="Krishnakumar V."/>
            <person name="Chan A.P."/>
            <person name="Thibaud-Nissen F."/>
            <person name="Schobel S."/>
            <person name="Town C.D."/>
        </authorList>
    </citation>
    <scope>GENOME REANNOTATION</scope>
    <source>
        <strain evidence="12">cv. Columbia</strain>
    </source>
</reference>
<keyword evidence="8 9" id="KW-0687">Ribonucleoprotein</keyword>
<keyword evidence="5 9" id="KW-0862">Zinc</keyword>
<keyword evidence="6 9" id="KW-0694">RNA-binding</keyword>
<dbReference type="AlphaFoldDB" id="A0A1I9LRU8"/>
<dbReference type="Gene3D" id="2.20.25.30">
    <property type="match status" value="1"/>
</dbReference>
<evidence type="ECO:0000256" key="7">
    <source>
        <dbReference type="ARBA" id="ARBA00022980"/>
    </source>
</evidence>
<protein>
    <recommendedName>
        <fullName evidence="9">Ribosomal protein L37</fullName>
    </recommendedName>
</protein>
<evidence type="ECO:0000256" key="6">
    <source>
        <dbReference type="ARBA" id="ARBA00022884"/>
    </source>
</evidence>
<sequence>MGKGTGSFGKRRNKSHTLCVRCGRRSFHIQKSRCSACAYPAARKRTCKNSLHCFKKTFSEDAFHFLDLDLLLCVNIHSP</sequence>
<dbReference type="SMR" id="A0A1I9LRU8"/>
<dbReference type="GeneID" id="820853"/>
<keyword evidence="7 9" id="KW-0689">Ribosomal protein</keyword>
<evidence type="ECO:0000256" key="1">
    <source>
        <dbReference type="ARBA" id="ARBA00009805"/>
    </source>
</evidence>
<evidence type="ECO:0000313" key="11">
    <source>
        <dbReference type="EMBL" id="ANM65306.1"/>
    </source>
</evidence>
<dbReference type="TAIR" id="AT3G16080"/>
<evidence type="ECO:0000313" key="10">
    <source>
        <dbReference type="Araport" id="AT3G16080"/>
    </source>
</evidence>
<keyword evidence="3 9" id="KW-0699">rRNA-binding</keyword>
<evidence type="ECO:0000256" key="3">
    <source>
        <dbReference type="ARBA" id="ARBA00022730"/>
    </source>
</evidence>
<dbReference type="GO" id="GO:0003735">
    <property type="term" value="F:structural constituent of ribosome"/>
    <property type="evidence" value="ECO:0007669"/>
    <property type="project" value="InterPro"/>
</dbReference>
<keyword evidence="2 9" id="KW-0479">Metal-binding</keyword>
<dbReference type="GO" id="GO:1990904">
    <property type="term" value="C:ribonucleoprotein complex"/>
    <property type="evidence" value="ECO:0007669"/>
    <property type="project" value="UniProtKB-KW"/>
</dbReference>
<keyword evidence="4" id="KW-0863">Zinc-finger</keyword>
<proteinExistence type="inferred from homology"/>
<keyword evidence="12" id="KW-1185">Reference proteome</keyword>
<dbReference type="InterPro" id="IPR018267">
    <property type="entry name" value="Ribosomal_eL37_CS"/>
</dbReference>
<dbReference type="GO" id="GO:0019843">
    <property type="term" value="F:rRNA binding"/>
    <property type="evidence" value="ECO:0007669"/>
    <property type="project" value="UniProtKB-KW"/>
</dbReference>